<accession>A0ACB7RWE7</accession>
<protein>
    <submittedName>
        <fullName evidence="1">Uncharacterized protein</fullName>
    </submittedName>
</protein>
<evidence type="ECO:0000313" key="1">
    <source>
        <dbReference type="EMBL" id="KAH6926126.1"/>
    </source>
</evidence>
<name>A0ACB7RWE7_HYAAI</name>
<gene>
    <name evidence="1" type="ORF">HPB50_014919</name>
</gene>
<reference evidence="1" key="1">
    <citation type="submission" date="2020-05" db="EMBL/GenBank/DDBJ databases">
        <title>Large-scale comparative analyses of tick genomes elucidate their genetic diversity and vector capacities.</title>
        <authorList>
            <person name="Jia N."/>
            <person name="Wang J."/>
            <person name="Shi W."/>
            <person name="Du L."/>
            <person name="Sun Y."/>
            <person name="Zhan W."/>
            <person name="Jiang J."/>
            <person name="Wang Q."/>
            <person name="Zhang B."/>
            <person name="Ji P."/>
            <person name="Sakyi L.B."/>
            <person name="Cui X."/>
            <person name="Yuan T."/>
            <person name="Jiang B."/>
            <person name="Yang W."/>
            <person name="Lam T.T.-Y."/>
            <person name="Chang Q."/>
            <person name="Ding S."/>
            <person name="Wang X."/>
            <person name="Zhu J."/>
            <person name="Ruan X."/>
            <person name="Zhao L."/>
            <person name="Wei J."/>
            <person name="Que T."/>
            <person name="Du C."/>
            <person name="Cheng J."/>
            <person name="Dai P."/>
            <person name="Han X."/>
            <person name="Huang E."/>
            <person name="Gao Y."/>
            <person name="Liu J."/>
            <person name="Shao H."/>
            <person name="Ye R."/>
            <person name="Li L."/>
            <person name="Wei W."/>
            <person name="Wang X."/>
            <person name="Wang C."/>
            <person name="Yang T."/>
            <person name="Huo Q."/>
            <person name="Li W."/>
            <person name="Guo W."/>
            <person name="Chen H."/>
            <person name="Zhou L."/>
            <person name="Ni X."/>
            <person name="Tian J."/>
            <person name="Zhou Y."/>
            <person name="Sheng Y."/>
            <person name="Liu T."/>
            <person name="Pan Y."/>
            <person name="Xia L."/>
            <person name="Li J."/>
            <person name="Zhao F."/>
            <person name="Cao W."/>
        </authorList>
    </citation>
    <scope>NUCLEOTIDE SEQUENCE</scope>
    <source>
        <strain evidence="1">Hyas-2018</strain>
    </source>
</reference>
<organism evidence="1 2">
    <name type="scientific">Hyalomma asiaticum</name>
    <name type="common">Tick</name>
    <dbReference type="NCBI Taxonomy" id="266040"/>
    <lineage>
        <taxon>Eukaryota</taxon>
        <taxon>Metazoa</taxon>
        <taxon>Ecdysozoa</taxon>
        <taxon>Arthropoda</taxon>
        <taxon>Chelicerata</taxon>
        <taxon>Arachnida</taxon>
        <taxon>Acari</taxon>
        <taxon>Parasitiformes</taxon>
        <taxon>Ixodida</taxon>
        <taxon>Ixodoidea</taxon>
        <taxon>Ixodidae</taxon>
        <taxon>Hyalomminae</taxon>
        <taxon>Hyalomma</taxon>
    </lineage>
</organism>
<dbReference type="Proteomes" id="UP000821845">
    <property type="component" value="Chromosome 7"/>
</dbReference>
<proteinExistence type="predicted"/>
<dbReference type="EMBL" id="CM023487">
    <property type="protein sequence ID" value="KAH6926126.1"/>
    <property type="molecule type" value="Genomic_DNA"/>
</dbReference>
<comment type="caution">
    <text evidence="1">The sequence shown here is derived from an EMBL/GenBank/DDBJ whole genome shotgun (WGS) entry which is preliminary data.</text>
</comment>
<sequence>MSKNLNVPSDAGRWRHWRKPASRRTASSQEPLVEKGQSPHTSTAPVGLVPEPASANCTMAGASSKASSWDLELTAGAGTGRRLLVQRPPQGRRPELFFPSGTPLRLPAGFLA</sequence>
<keyword evidence="2" id="KW-1185">Reference proteome</keyword>
<evidence type="ECO:0000313" key="2">
    <source>
        <dbReference type="Proteomes" id="UP000821845"/>
    </source>
</evidence>